<dbReference type="InterPro" id="IPR029787">
    <property type="entry name" value="Nucleotide_cyclase"/>
</dbReference>
<name>A0ABV0GA77_9BURK</name>
<dbReference type="SMART" id="SM00267">
    <property type="entry name" value="GGDEF"/>
    <property type="match status" value="1"/>
</dbReference>
<accession>A0ABV0GA77</accession>
<dbReference type="PROSITE" id="PS50887">
    <property type="entry name" value="GGDEF"/>
    <property type="match status" value="1"/>
</dbReference>
<dbReference type="EC" id="2.7.7.65" evidence="1"/>
<dbReference type="PANTHER" id="PTHR45138:SF9">
    <property type="entry name" value="DIGUANYLATE CYCLASE DGCM-RELATED"/>
    <property type="match status" value="1"/>
</dbReference>
<dbReference type="Pfam" id="PF00990">
    <property type="entry name" value="GGDEF"/>
    <property type="match status" value="1"/>
</dbReference>
<evidence type="ECO:0000256" key="1">
    <source>
        <dbReference type="ARBA" id="ARBA00012528"/>
    </source>
</evidence>
<dbReference type="InterPro" id="IPR043128">
    <property type="entry name" value="Rev_trsase/Diguanyl_cyclase"/>
</dbReference>
<dbReference type="NCBIfam" id="TIGR00254">
    <property type="entry name" value="GGDEF"/>
    <property type="match status" value="1"/>
</dbReference>
<evidence type="ECO:0000313" key="4">
    <source>
        <dbReference type="EMBL" id="MEO3711975.1"/>
    </source>
</evidence>
<dbReference type="Proteomes" id="UP001462640">
    <property type="component" value="Unassembled WGS sequence"/>
</dbReference>
<dbReference type="CDD" id="cd01949">
    <property type="entry name" value="GGDEF"/>
    <property type="match status" value="1"/>
</dbReference>
<evidence type="ECO:0000256" key="2">
    <source>
        <dbReference type="ARBA" id="ARBA00034247"/>
    </source>
</evidence>
<keyword evidence="4" id="KW-0548">Nucleotidyltransferase</keyword>
<dbReference type="EMBL" id="JBDPZC010000001">
    <property type="protein sequence ID" value="MEO3711975.1"/>
    <property type="molecule type" value="Genomic_DNA"/>
</dbReference>
<dbReference type="Gene3D" id="3.30.70.270">
    <property type="match status" value="1"/>
</dbReference>
<sequence length="346" mass="39362">MSEVVEHLAELTGFRDRDVMDVTLVSALRDLLEPVSVAIYRCVGEPGQQRWLTRARLAADDAVATADSLWTEPGRLPLLEAFPQRHLCLDSRTILQSELDDGHHETLFPLQTDREVIGVLEVRSLELLTPSEQRTVGSILRIYHNFQGLLDYSERDTLTGLLNRKTFDESFLKAVSELPLSPSSVQAEDGRRHEPAHPHWWLGVIDIDHFKQVNDRFGHLIGDEVLLLLSRLMRNSFRFNDLLYRFGGEEFVVLMRCADEPDAAHAFERLRHNTEAYSFPQIGHITVSVGFTEVRGGDTPASAFERADKAVYHAKSHGRNQVHSHAELVRVGEMKEQEQHSDIELF</sequence>
<dbReference type="SUPFAM" id="SSF55073">
    <property type="entry name" value="Nucleotide cyclase"/>
    <property type="match status" value="1"/>
</dbReference>
<comment type="catalytic activity">
    <reaction evidence="2">
        <text>2 GTP = 3',3'-c-di-GMP + 2 diphosphate</text>
        <dbReference type="Rhea" id="RHEA:24898"/>
        <dbReference type="ChEBI" id="CHEBI:33019"/>
        <dbReference type="ChEBI" id="CHEBI:37565"/>
        <dbReference type="ChEBI" id="CHEBI:58805"/>
        <dbReference type="EC" id="2.7.7.65"/>
    </reaction>
</comment>
<organism evidence="4 5">
    <name type="scientific">Roseateles flavus</name>
    <dbReference type="NCBI Taxonomy" id="3149041"/>
    <lineage>
        <taxon>Bacteria</taxon>
        <taxon>Pseudomonadati</taxon>
        <taxon>Pseudomonadota</taxon>
        <taxon>Betaproteobacteria</taxon>
        <taxon>Burkholderiales</taxon>
        <taxon>Sphaerotilaceae</taxon>
        <taxon>Roseateles</taxon>
    </lineage>
</organism>
<dbReference type="InterPro" id="IPR000160">
    <property type="entry name" value="GGDEF_dom"/>
</dbReference>
<protein>
    <recommendedName>
        <fullName evidence="1">diguanylate cyclase</fullName>
        <ecNumber evidence="1">2.7.7.65</ecNumber>
    </recommendedName>
</protein>
<evidence type="ECO:0000259" key="3">
    <source>
        <dbReference type="PROSITE" id="PS50887"/>
    </source>
</evidence>
<dbReference type="InterPro" id="IPR050469">
    <property type="entry name" value="Diguanylate_Cyclase"/>
</dbReference>
<comment type="caution">
    <text evidence="4">The sequence shown here is derived from an EMBL/GenBank/DDBJ whole genome shotgun (WGS) entry which is preliminary data.</text>
</comment>
<reference evidence="4 5" key="1">
    <citation type="submission" date="2024-05" db="EMBL/GenBank/DDBJ databases">
        <title>Roseateles sp. 2.12 16S ribosomal RNA gene Genome sequencing and assembly.</title>
        <authorList>
            <person name="Woo H."/>
        </authorList>
    </citation>
    <scope>NUCLEOTIDE SEQUENCE [LARGE SCALE GENOMIC DNA]</scope>
    <source>
        <strain evidence="4 5">2.12</strain>
    </source>
</reference>
<keyword evidence="4" id="KW-0808">Transferase</keyword>
<feature type="domain" description="GGDEF" evidence="3">
    <location>
        <begin position="198"/>
        <end position="327"/>
    </location>
</feature>
<dbReference type="RefSeq" id="WP_347606482.1">
    <property type="nucleotide sequence ID" value="NZ_JBDPZC010000001.1"/>
</dbReference>
<evidence type="ECO:0000313" key="5">
    <source>
        <dbReference type="Proteomes" id="UP001462640"/>
    </source>
</evidence>
<gene>
    <name evidence="4" type="ORF">ABDJ40_04255</name>
</gene>
<dbReference type="PANTHER" id="PTHR45138">
    <property type="entry name" value="REGULATORY COMPONENTS OF SENSORY TRANSDUCTION SYSTEM"/>
    <property type="match status" value="1"/>
</dbReference>
<dbReference type="GO" id="GO:0052621">
    <property type="term" value="F:diguanylate cyclase activity"/>
    <property type="evidence" value="ECO:0007669"/>
    <property type="project" value="UniProtKB-EC"/>
</dbReference>
<proteinExistence type="predicted"/>
<keyword evidence="5" id="KW-1185">Reference proteome</keyword>